<evidence type="ECO:0000313" key="3">
    <source>
        <dbReference type="Proteomes" id="UP000789572"/>
    </source>
</evidence>
<evidence type="ECO:0000313" key="2">
    <source>
        <dbReference type="EMBL" id="CAG8620370.1"/>
    </source>
</evidence>
<protein>
    <submittedName>
        <fullName evidence="2">825_t:CDS:1</fullName>
    </submittedName>
</protein>
<dbReference type="OrthoDB" id="361362at2759"/>
<proteinExistence type="predicted"/>
<dbReference type="EMBL" id="CAJVPJ010002399">
    <property type="protein sequence ID" value="CAG8620370.1"/>
    <property type="molecule type" value="Genomic_DNA"/>
</dbReference>
<reference evidence="2" key="1">
    <citation type="submission" date="2021-06" db="EMBL/GenBank/DDBJ databases">
        <authorList>
            <person name="Kallberg Y."/>
            <person name="Tangrot J."/>
            <person name="Rosling A."/>
        </authorList>
    </citation>
    <scope>NUCLEOTIDE SEQUENCE</scope>
    <source>
        <strain evidence="2">IA702</strain>
    </source>
</reference>
<dbReference type="AlphaFoldDB" id="A0A9N9D2Q7"/>
<gene>
    <name evidence="2" type="ORF">POCULU_LOCUS8388</name>
</gene>
<comment type="caution">
    <text evidence="2">The sequence shown here is derived from an EMBL/GenBank/DDBJ whole genome shotgun (WGS) entry which is preliminary data.</text>
</comment>
<name>A0A9N9D2Q7_9GLOM</name>
<dbReference type="InterPro" id="IPR057949">
    <property type="entry name" value="TPR_TEX10"/>
</dbReference>
<accession>A0A9N9D2Q7</accession>
<dbReference type="Pfam" id="PF25781">
    <property type="entry name" value="TPR_TEX10"/>
    <property type="match status" value="1"/>
</dbReference>
<feature type="domain" description="TEX10-like TPR repeats" evidence="1">
    <location>
        <begin position="7"/>
        <end position="129"/>
    </location>
</feature>
<feature type="non-terminal residue" evidence="2">
    <location>
        <position position="138"/>
    </location>
</feature>
<dbReference type="Proteomes" id="UP000789572">
    <property type="component" value="Unassembled WGS sequence"/>
</dbReference>
<keyword evidence="3" id="KW-1185">Reference proteome</keyword>
<evidence type="ECO:0000259" key="1">
    <source>
        <dbReference type="Pfam" id="PF25781"/>
    </source>
</evidence>
<organism evidence="2 3">
    <name type="scientific">Paraglomus occultum</name>
    <dbReference type="NCBI Taxonomy" id="144539"/>
    <lineage>
        <taxon>Eukaryota</taxon>
        <taxon>Fungi</taxon>
        <taxon>Fungi incertae sedis</taxon>
        <taxon>Mucoromycota</taxon>
        <taxon>Glomeromycotina</taxon>
        <taxon>Glomeromycetes</taxon>
        <taxon>Paraglomerales</taxon>
        <taxon>Paraglomeraceae</taxon>
        <taxon>Paraglomus</taxon>
    </lineage>
</organism>
<sequence length="138" mass="15877">SKLMSITQSWLLSLPKLLWELKTGSLEATEEILAITLDITKGRVKGIVDDEILKQLQTALVPFLFVTLPNKGPVFGPFMYLPQDIQRTTIEIIYYFPLLNDKMMVALEQVLKREEVNEHVKIYAANILKKFHKSHVHT</sequence>